<dbReference type="Proteomes" id="UP001223761">
    <property type="component" value="Chromosome"/>
</dbReference>
<gene>
    <name evidence="2" type="ORF">RA955_07235</name>
</gene>
<dbReference type="Pfam" id="PF00085">
    <property type="entry name" value="Thioredoxin"/>
    <property type="match status" value="1"/>
</dbReference>
<dbReference type="InterPro" id="IPR036249">
    <property type="entry name" value="Thioredoxin-like_sf"/>
</dbReference>
<dbReference type="SUPFAM" id="SSF52833">
    <property type="entry name" value="Thioredoxin-like"/>
    <property type="match status" value="1"/>
</dbReference>
<dbReference type="CDD" id="cd02947">
    <property type="entry name" value="TRX_family"/>
    <property type="match status" value="1"/>
</dbReference>
<keyword evidence="3" id="KW-1185">Reference proteome</keyword>
<protein>
    <submittedName>
        <fullName evidence="2">Thioredoxin family protein</fullName>
    </submittedName>
</protein>
<dbReference type="EMBL" id="CP133076">
    <property type="protein sequence ID" value="WMJ17816.1"/>
    <property type="molecule type" value="Genomic_DNA"/>
</dbReference>
<organism evidence="2 3">
    <name type="scientific">Geobacillus proteiniphilus</name>
    <dbReference type="NCBI Taxonomy" id="860353"/>
    <lineage>
        <taxon>Bacteria</taxon>
        <taxon>Bacillati</taxon>
        <taxon>Bacillota</taxon>
        <taxon>Bacilli</taxon>
        <taxon>Bacillales</taxon>
        <taxon>Anoxybacillaceae</taxon>
        <taxon>Geobacillus</taxon>
    </lineage>
</organism>
<accession>A0ABY9MIZ0</accession>
<evidence type="ECO:0000259" key="1">
    <source>
        <dbReference type="Pfam" id="PF00085"/>
    </source>
</evidence>
<dbReference type="Gene3D" id="3.40.30.10">
    <property type="entry name" value="Glutaredoxin"/>
    <property type="match status" value="1"/>
</dbReference>
<reference evidence="2 3" key="1">
    <citation type="submission" date="2023-08" db="EMBL/GenBank/DDBJ databases">
        <title>Genome sequencing of the thermostable Gram positive bacteria Geobacillus proteiniphilus strain T-6.</title>
        <authorList>
            <person name="Shulami S."/>
            <person name="Shoham Y."/>
        </authorList>
    </citation>
    <scope>NUCLEOTIDE SEQUENCE [LARGE SCALE GENOMIC DNA]</scope>
    <source>
        <strain evidence="2 3">T-6</strain>
    </source>
</reference>
<dbReference type="InterPro" id="IPR013766">
    <property type="entry name" value="Thioredoxin_domain"/>
</dbReference>
<sequence>MRGFVELTDAEMIDRFIEANELAFLFISSQGCGVCQALYPKVIELMDEFPFIQLGHVVVDDVKEIAGRFSIFTAPVLLLFVNGKEVLREARFVHMDLLREKVTKIYKLVID</sequence>
<proteinExistence type="predicted"/>
<feature type="domain" description="Thioredoxin" evidence="1">
    <location>
        <begin position="14"/>
        <end position="87"/>
    </location>
</feature>
<evidence type="ECO:0000313" key="2">
    <source>
        <dbReference type="EMBL" id="WMJ17816.1"/>
    </source>
</evidence>
<name>A0ABY9MIZ0_9BACL</name>
<dbReference type="RefSeq" id="WP_075261476.1">
    <property type="nucleotide sequence ID" value="NZ_CP133076.1"/>
</dbReference>
<dbReference type="PROSITE" id="PS51257">
    <property type="entry name" value="PROKAR_LIPOPROTEIN"/>
    <property type="match status" value="1"/>
</dbReference>
<evidence type="ECO:0000313" key="3">
    <source>
        <dbReference type="Proteomes" id="UP001223761"/>
    </source>
</evidence>